<feature type="transmembrane region" description="Helical" evidence="1">
    <location>
        <begin position="20"/>
        <end position="43"/>
    </location>
</feature>
<dbReference type="RefSeq" id="WP_368655075.1">
    <property type="nucleotide sequence ID" value="NZ_CP162599.1"/>
</dbReference>
<organism evidence="2">
    <name type="scientific">Ornithinibacillus sp. 4-3</name>
    <dbReference type="NCBI Taxonomy" id="3231488"/>
    <lineage>
        <taxon>Bacteria</taxon>
        <taxon>Bacillati</taxon>
        <taxon>Bacillota</taxon>
        <taxon>Bacilli</taxon>
        <taxon>Bacillales</taxon>
        <taxon>Bacillaceae</taxon>
        <taxon>Ornithinibacillus</taxon>
    </lineage>
</organism>
<keyword evidence="1" id="KW-1133">Transmembrane helix</keyword>
<sequence>MMQKYLHQCKTILYKDLCDLRWNGQVLINIIAGIVVIILISYFPNNQFSIAFLFGFIFCMLTMIMQGYLIVEEREQKTIRRLRQADFSI</sequence>
<evidence type="ECO:0000256" key="1">
    <source>
        <dbReference type="SAM" id="Phobius"/>
    </source>
</evidence>
<gene>
    <name evidence="2" type="ORF">AB4Y30_08660</name>
</gene>
<proteinExistence type="predicted"/>
<name>A0AB39HQA9_9BACI</name>
<protein>
    <recommendedName>
        <fullName evidence="3">YrhK domain-containing protein</fullName>
    </recommendedName>
</protein>
<evidence type="ECO:0000313" key="2">
    <source>
        <dbReference type="EMBL" id="XDK34404.1"/>
    </source>
</evidence>
<accession>A0AB39HQA9</accession>
<keyword evidence="1" id="KW-0812">Transmembrane</keyword>
<reference evidence="2" key="1">
    <citation type="submission" date="2024-07" db="EMBL/GenBank/DDBJ databases">
        <title>Halotolerant mesophilic bacterium Ornithinibacillus sp. 4-3, sp. nov., isolated from soil.</title>
        <authorList>
            <person name="Sidarenka A.V."/>
            <person name="Guliayeva D.E."/>
            <person name="Leanovich S.I."/>
            <person name="Hileuskaya K.S."/>
            <person name="Akhremchuk A.E."/>
            <person name="Sikolenko M.A."/>
            <person name="Valentovich L.N."/>
        </authorList>
    </citation>
    <scope>NUCLEOTIDE SEQUENCE</scope>
    <source>
        <strain evidence="2">4-3</strain>
    </source>
</reference>
<keyword evidence="1" id="KW-0472">Membrane</keyword>
<feature type="transmembrane region" description="Helical" evidence="1">
    <location>
        <begin position="49"/>
        <end position="71"/>
    </location>
</feature>
<evidence type="ECO:0008006" key="3">
    <source>
        <dbReference type="Google" id="ProtNLM"/>
    </source>
</evidence>
<dbReference type="AlphaFoldDB" id="A0AB39HQA9"/>
<dbReference type="EMBL" id="CP162599">
    <property type="protein sequence ID" value="XDK34404.1"/>
    <property type="molecule type" value="Genomic_DNA"/>
</dbReference>